<feature type="compositionally biased region" description="Basic and acidic residues" evidence="1">
    <location>
        <begin position="56"/>
        <end position="70"/>
    </location>
</feature>
<organism evidence="2 3">
    <name type="scientific">Phialocephala subalpina</name>
    <dbReference type="NCBI Taxonomy" id="576137"/>
    <lineage>
        <taxon>Eukaryota</taxon>
        <taxon>Fungi</taxon>
        <taxon>Dikarya</taxon>
        <taxon>Ascomycota</taxon>
        <taxon>Pezizomycotina</taxon>
        <taxon>Leotiomycetes</taxon>
        <taxon>Helotiales</taxon>
        <taxon>Mollisiaceae</taxon>
        <taxon>Phialocephala</taxon>
        <taxon>Phialocephala fortinii species complex</taxon>
    </lineage>
</organism>
<evidence type="ECO:0000256" key="1">
    <source>
        <dbReference type="SAM" id="MobiDB-lite"/>
    </source>
</evidence>
<dbReference type="PANTHER" id="PTHR42068:SF1">
    <property type="entry name" value="YALI0B18964P"/>
    <property type="match status" value="1"/>
</dbReference>
<feature type="compositionally biased region" description="Polar residues" evidence="1">
    <location>
        <begin position="317"/>
        <end position="341"/>
    </location>
</feature>
<dbReference type="AlphaFoldDB" id="A0A1L7XWZ0"/>
<sequence length="991" mass="110419">MPKFPKGFGRRKSTANAFEDIGSNRGSNASNTNTASTTNNSSRLSAASTAPSSADMYEREEWKSPHDKPFSDIPLPLVPKSSSAFNLKNAGRTLSWGRNKPTPPIPDKESPSLTIEETPQQINRSRAVTTSSYASTATLPKLKDRDLVGLSLGGFSEMFSGFGKRKSVVMDAENNRVMSQSPDTLPSGPANRSNRLNPPSALNIDRNKEVEASPYSWSSQHSRDRLMSSSSPPPPPPVPQRGARANTDYPASFARQRPDGLANTGLRRSSAVMEPKRQSTLEYGESVDEDAKLLKESVSASRQLDDPGHRARDSWLLPSTYSYKVDDSTLSSWRTPSTETTPRAKKAESKPSENNLFDTQIVAAANIANHYQMKSYSPPARNAPPQNKVMTPAQFERYRQDQERLKSVSGLSKDKEEEDEEETYDDDEDDAEKAKEASQSQASSAMNCPELDPKPNDACWDNTNGSSRSAQDILEGEPRSPHSSHETDSTCSVDCTDWDEDSILDFDMSTFKDEAHIHSWAPETGDSAVDKKMTSVQIRLIRLLMHEFWKHFEKTLTVYAGHAGQGSVERPSVSTSSVSKQPPRKNLSRDRKSKRPRDEDGDDSGHDSRRNPKRGSCESQLSDSDMGLRYACPYRKRNPRKYSVQAWPRCALTPHKSVARVKGHLYTYHYIHQCQRCKNVFSSEAKLDDHVEALESCPSRTGVPVDGITSKVKARLQSRKKAHPDQTERDRWVQIYQILFEPKADETIPSPYVASFQSYLRRELPHFFRAVLETAVTRELHPIEERLRSELVDLMEEAQNNAFSSWRAMYESGVDPESLPSAPITFDSAGTLTQTALEVPQEARDQAGGMAPESVFGPLESISQPQSLRRTVSDTSNSGYNSDSAGLRTSEETSSAPSHEESDLLVQHSSSFEAPGLPNNHQVFFANAESRHLFFPNDVASDTLDREQDEGLQSRLMFKDDAWAVNFDNLDLEYSILDPSWSVGGSHNFPL</sequence>
<feature type="region of interest" description="Disordered" evidence="1">
    <location>
        <begin position="397"/>
        <end position="494"/>
    </location>
</feature>
<dbReference type="OrthoDB" id="5396252at2759"/>
<feature type="compositionally biased region" description="Acidic residues" evidence="1">
    <location>
        <begin position="416"/>
        <end position="431"/>
    </location>
</feature>
<feature type="compositionally biased region" description="Polar residues" evidence="1">
    <location>
        <begin position="111"/>
        <end position="124"/>
    </location>
</feature>
<proteinExistence type="predicted"/>
<feature type="compositionally biased region" description="Polar residues" evidence="1">
    <location>
        <begin position="176"/>
        <end position="197"/>
    </location>
</feature>
<dbReference type="PANTHER" id="PTHR42068">
    <property type="entry name" value="YALI0B18964P"/>
    <property type="match status" value="1"/>
</dbReference>
<feature type="region of interest" description="Disordered" evidence="1">
    <location>
        <begin position="173"/>
        <end position="357"/>
    </location>
</feature>
<feature type="region of interest" description="Disordered" evidence="1">
    <location>
        <begin position="1"/>
        <end position="134"/>
    </location>
</feature>
<keyword evidence="3" id="KW-1185">Reference proteome</keyword>
<gene>
    <name evidence="2" type="ORF">PAC_19427</name>
</gene>
<evidence type="ECO:0000313" key="2">
    <source>
        <dbReference type="EMBL" id="CZR69527.1"/>
    </source>
</evidence>
<feature type="region of interest" description="Disordered" evidence="1">
    <location>
        <begin position="843"/>
        <end position="906"/>
    </location>
</feature>
<feature type="compositionally biased region" description="Low complexity" evidence="1">
    <location>
        <begin position="125"/>
        <end position="134"/>
    </location>
</feature>
<dbReference type="STRING" id="576137.A0A1L7XWZ0"/>
<evidence type="ECO:0008006" key="4">
    <source>
        <dbReference type="Google" id="ProtNLM"/>
    </source>
</evidence>
<feature type="region of interest" description="Disordered" evidence="1">
    <location>
        <begin position="565"/>
        <end position="622"/>
    </location>
</feature>
<feature type="compositionally biased region" description="Polar residues" evidence="1">
    <location>
        <begin position="861"/>
        <end position="884"/>
    </location>
</feature>
<name>A0A1L7XWZ0_9HELO</name>
<dbReference type="Proteomes" id="UP000184330">
    <property type="component" value="Unassembled WGS sequence"/>
</dbReference>
<dbReference type="EMBL" id="FJOG01000073">
    <property type="protein sequence ID" value="CZR69527.1"/>
    <property type="molecule type" value="Genomic_DNA"/>
</dbReference>
<feature type="compositionally biased region" description="Basic and acidic residues" evidence="1">
    <location>
        <begin position="397"/>
        <end position="406"/>
    </location>
</feature>
<feature type="compositionally biased region" description="Polar residues" evidence="1">
    <location>
        <begin position="461"/>
        <end position="470"/>
    </location>
</feature>
<evidence type="ECO:0000313" key="3">
    <source>
        <dbReference type="Proteomes" id="UP000184330"/>
    </source>
</evidence>
<feature type="compositionally biased region" description="Basic and acidic residues" evidence="1">
    <location>
        <begin position="476"/>
        <end position="488"/>
    </location>
</feature>
<accession>A0A1L7XWZ0</accession>
<feature type="compositionally biased region" description="Low complexity" evidence="1">
    <location>
        <begin position="23"/>
        <end position="50"/>
    </location>
</feature>
<protein>
    <recommendedName>
        <fullName evidence="4">C2H2-type domain-containing protein</fullName>
    </recommendedName>
</protein>
<reference evidence="2 3" key="1">
    <citation type="submission" date="2016-03" db="EMBL/GenBank/DDBJ databases">
        <authorList>
            <person name="Ploux O."/>
        </authorList>
    </citation>
    <scope>NUCLEOTIDE SEQUENCE [LARGE SCALE GENOMIC DNA]</scope>
    <source>
        <strain evidence="2 3">UAMH 11012</strain>
    </source>
</reference>
<feature type="compositionally biased region" description="Basic and acidic residues" evidence="1">
    <location>
        <begin position="303"/>
        <end position="313"/>
    </location>
</feature>